<dbReference type="Proteomes" id="UP001163223">
    <property type="component" value="Chromosome"/>
</dbReference>
<gene>
    <name evidence="1" type="ORF">OXU80_17315</name>
</gene>
<proteinExistence type="predicted"/>
<keyword evidence="2" id="KW-1185">Reference proteome</keyword>
<dbReference type="EMBL" id="CP113520">
    <property type="protein sequence ID" value="WAJ26624.1"/>
    <property type="molecule type" value="Genomic_DNA"/>
</dbReference>
<evidence type="ECO:0000313" key="1">
    <source>
        <dbReference type="EMBL" id="WAJ26624.1"/>
    </source>
</evidence>
<reference evidence="1" key="1">
    <citation type="submission" date="2022-11" db="EMBL/GenBank/DDBJ databases">
        <title>beta-Carotene-producing bacterium, Jeongeuplla avenae sp. nov., alleviates the salt stress of Arabidopsis seedlings.</title>
        <authorList>
            <person name="Jiang L."/>
            <person name="Lee J."/>
        </authorList>
    </citation>
    <scope>NUCLEOTIDE SEQUENCE</scope>
    <source>
        <strain evidence="1">DY_R2A_6</strain>
    </source>
</reference>
<evidence type="ECO:0000313" key="2">
    <source>
        <dbReference type="Proteomes" id="UP001163223"/>
    </source>
</evidence>
<sequence>MTQTKDGGRGKRAAPRHPRPTQDPLAEKHRSAHFDKNWRTVNYAKLSPTDAASEPLPNHCRQSDLLRDDWSPTGPGEAGEPYVAKFGSFVGGPFHAEVVRLPESDRSVRSRPVKG</sequence>
<name>A0ACD4NIK1_9HYPH</name>
<organism evidence="1 2">
    <name type="scientific">Antarcticirhabdus aurantiaca</name>
    <dbReference type="NCBI Taxonomy" id="2606717"/>
    <lineage>
        <taxon>Bacteria</taxon>
        <taxon>Pseudomonadati</taxon>
        <taxon>Pseudomonadota</taxon>
        <taxon>Alphaproteobacteria</taxon>
        <taxon>Hyphomicrobiales</taxon>
        <taxon>Aurantimonadaceae</taxon>
        <taxon>Antarcticirhabdus</taxon>
    </lineage>
</organism>
<protein>
    <submittedName>
        <fullName evidence="1">Uncharacterized protein</fullName>
    </submittedName>
</protein>
<accession>A0ACD4NIK1</accession>